<protein>
    <submittedName>
        <fullName evidence="1">Uncharacterized protein</fullName>
    </submittedName>
</protein>
<sequence>MDALRMNHSRAFKLTQMGHSTFTIFTPIPALACGAHFTFAWTNACTWTTQPTHAMDQAQALHSHAHMGRDTTLHVAHQALNAHGPFSPFSATWAAFTKAFHEDQAHAMGPHPNSPLMHTIYRGPNSSPSAHAPWPTIPLHQFTQDQRPGQHRAHGPAEAPAHGPHSHFVNLHTGPRAWMATRAPLHSI</sequence>
<evidence type="ECO:0000313" key="1">
    <source>
        <dbReference type="EMBL" id="KAG8639878.1"/>
    </source>
</evidence>
<reference evidence="2" key="1">
    <citation type="journal article" date="2016" name="Nat. Biotechnol.">
        <title>Sequencing wild and cultivated cassava and related species reveals extensive interspecific hybridization and genetic diversity.</title>
        <authorList>
            <person name="Bredeson J.V."/>
            <person name="Lyons J.B."/>
            <person name="Prochnik S.E."/>
            <person name="Wu G.A."/>
            <person name="Ha C.M."/>
            <person name="Edsinger-Gonzales E."/>
            <person name="Grimwood J."/>
            <person name="Schmutz J."/>
            <person name="Rabbi I.Y."/>
            <person name="Egesi C."/>
            <person name="Nauluvula P."/>
            <person name="Lebot V."/>
            <person name="Ndunguru J."/>
            <person name="Mkamilo G."/>
            <person name="Bart R.S."/>
            <person name="Setter T.L."/>
            <person name="Gleadow R.M."/>
            <person name="Kulakow P."/>
            <person name="Ferguson M.E."/>
            <person name="Rounsley S."/>
            <person name="Rokhsar D.S."/>
        </authorList>
    </citation>
    <scope>NUCLEOTIDE SEQUENCE [LARGE SCALE GENOMIC DNA]</scope>
    <source>
        <strain evidence="2">cv. AM560-2</strain>
    </source>
</reference>
<organism evidence="1 2">
    <name type="scientific">Manihot esculenta</name>
    <name type="common">Cassava</name>
    <name type="synonym">Jatropha manihot</name>
    <dbReference type="NCBI Taxonomy" id="3983"/>
    <lineage>
        <taxon>Eukaryota</taxon>
        <taxon>Viridiplantae</taxon>
        <taxon>Streptophyta</taxon>
        <taxon>Embryophyta</taxon>
        <taxon>Tracheophyta</taxon>
        <taxon>Spermatophyta</taxon>
        <taxon>Magnoliopsida</taxon>
        <taxon>eudicotyledons</taxon>
        <taxon>Gunneridae</taxon>
        <taxon>Pentapetalae</taxon>
        <taxon>rosids</taxon>
        <taxon>fabids</taxon>
        <taxon>Malpighiales</taxon>
        <taxon>Euphorbiaceae</taxon>
        <taxon>Crotonoideae</taxon>
        <taxon>Manihoteae</taxon>
        <taxon>Manihot</taxon>
    </lineage>
</organism>
<comment type="caution">
    <text evidence="1">The sequence shown here is derived from an EMBL/GenBank/DDBJ whole genome shotgun (WGS) entry which is preliminary data.</text>
</comment>
<evidence type="ECO:0000313" key="2">
    <source>
        <dbReference type="Proteomes" id="UP000091857"/>
    </source>
</evidence>
<keyword evidence="2" id="KW-1185">Reference proteome</keyword>
<dbReference type="Proteomes" id="UP000091857">
    <property type="component" value="Chromosome 13"/>
</dbReference>
<gene>
    <name evidence="1" type="ORF">MANES_13G000060v8</name>
</gene>
<accession>A0ACB7GJN4</accession>
<proteinExistence type="predicted"/>
<name>A0ACB7GJN4_MANES</name>
<dbReference type="EMBL" id="CM004399">
    <property type="protein sequence ID" value="KAG8639878.1"/>
    <property type="molecule type" value="Genomic_DNA"/>
</dbReference>